<comment type="cofactor">
    <cofactor evidence="1">
        <name>dipyrromethane</name>
        <dbReference type="ChEBI" id="CHEBI:60342"/>
    </cofactor>
</comment>
<dbReference type="InterPro" id="IPR000860">
    <property type="entry name" value="HemC"/>
</dbReference>
<feature type="domain" description="Hexokinase C-terminal" evidence="17">
    <location>
        <begin position="249"/>
        <end position="514"/>
    </location>
</feature>
<keyword evidence="8" id="KW-0418">Kinase</keyword>
<dbReference type="InterPro" id="IPR022418">
    <property type="entry name" value="Porphobilinogen_deaminase_C"/>
</dbReference>
<dbReference type="Gene3D" id="3.30.160.40">
    <property type="entry name" value="Porphobilinogen deaminase, C-terminal domain"/>
    <property type="match status" value="1"/>
</dbReference>
<dbReference type="Proteomes" id="UP000653565">
    <property type="component" value="Unassembled WGS sequence"/>
</dbReference>
<feature type="region of interest" description="Disordered" evidence="14">
    <location>
        <begin position="825"/>
        <end position="849"/>
    </location>
</feature>
<evidence type="ECO:0000256" key="9">
    <source>
        <dbReference type="ARBA" id="ARBA00022840"/>
    </source>
</evidence>
<dbReference type="PROSITE" id="PS51748">
    <property type="entry name" value="HEXOKINASE_2"/>
    <property type="match status" value="1"/>
</dbReference>
<evidence type="ECO:0000256" key="11">
    <source>
        <dbReference type="ARBA" id="ARBA00023244"/>
    </source>
</evidence>
<evidence type="ECO:0000259" key="16">
    <source>
        <dbReference type="Pfam" id="PF01379"/>
    </source>
</evidence>
<dbReference type="EC" id="2.5.1.61" evidence="5"/>
<comment type="similarity">
    <text evidence="4">Belongs to the hexokinase family.</text>
</comment>
<evidence type="ECO:0000259" key="15">
    <source>
        <dbReference type="Pfam" id="PF00349"/>
    </source>
</evidence>
<gene>
    <name evidence="19" type="ORF">CNMCM6805_005273</name>
</gene>
<evidence type="ECO:0000256" key="3">
    <source>
        <dbReference type="ARBA" id="ARBA00005638"/>
    </source>
</evidence>
<dbReference type="GO" id="GO:0004396">
    <property type="term" value="F:hexokinase activity"/>
    <property type="evidence" value="ECO:0007669"/>
    <property type="project" value="InterPro"/>
</dbReference>
<dbReference type="GO" id="GO:0006096">
    <property type="term" value="P:glycolytic process"/>
    <property type="evidence" value="ECO:0007669"/>
    <property type="project" value="UniProtKB-UniPathway"/>
</dbReference>
<keyword evidence="11" id="KW-0627">Porphyrin biosynthesis</keyword>
<dbReference type="SUPFAM" id="SSF53850">
    <property type="entry name" value="Periplasmic binding protein-like II"/>
    <property type="match status" value="1"/>
</dbReference>
<dbReference type="Gene3D" id="3.40.190.10">
    <property type="entry name" value="Periplasmic binding protein-like II"/>
    <property type="match status" value="2"/>
</dbReference>
<evidence type="ECO:0000256" key="13">
    <source>
        <dbReference type="ARBA" id="ARBA00033064"/>
    </source>
</evidence>
<keyword evidence="20" id="KW-1185">Reference proteome</keyword>
<sequence>MPRPNPSIPAKPRPCSDLKEFVRPLYAELDTLYKLSYRLSLSYQKLASTSLEEFFPTAITCLPTGHETGRYLAVYVGLSYLRIAFIDLLGDQQVEGHSRVRRTLEKAWPIEEHLRRDHAMDLFTWIGDCIAEVVADSLANPSEKMPTELTTGISLCFPVKQKSLDEAILMPTGKGFALNSDLNLRQALLSGYERHTRRLDENDGPMPAKKRKLYCLPSLKIAVMTNDTVATLASLAYFMPSLPNTRVVMGLIVGAGCNATVPFRITDLHDSKTRHIRAREPDAIETLVSTEWTLSSATAPLHELGITTPWDTELDMHSQRPGFQPFEYMVGGRYIGELVRIICYDWFHRSLGIARSALPLKLVKEYSLTTDFLSLFVAPNYSNERLASDLSKHLPPPPTSSWSWTPELAGDVRAIAAAVQDRAASLVASAVVGLLACTREIQLRSPDSLSAKIDQNPHSALKVTEQCELHGRFSSKSGWKNGPEELAVAVSGGVIQHYPHYKETVQRYIDRLILCAGPQEGGKSVFLRENAANSSAGLLSPTMSLDVNGCSEPQHNSSSGEEEVVIFGCRKSELALVQTRWVISKLGQTLDPSPTFQIATGSAVGDADKQTPFAVLSKLTGGSDIGKSLWTNDLELDLVAGKVHCLVHCLKDMPTTLPPHCLLAAVPDREDCSDAVCMRSDLKFTSIDQLPPGSVVGTSSSRRKALVRRNWPHLEVVECRGNVDTRLAKLDAPSSRFSCILLATAGLLRLGLGHRITHRLDASIFPYAVGQGALGFEVRTDRPDILELVRHVDHKPSRWRGMAERAMLRSLQGGCSSPIGVQSSLEPLEKEENGLTDDSHRGRDGSSGGNLSLRAMVLHIEGTSEIVAEDVATVRCDEEAEQLGVSVANMLLAEGARSLMPKQL</sequence>
<dbReference type="SUPFAM" id="SSF54782">
    <property type="entry name" value="Porphobilinogen deaminase (hydroxymethylbilane synthase), C-terminal domain"/>
    <property type="match status" value="1"/>
</dbReference>
<dbReference type="InterPro" id="IPR022672">
    <property type="entry name" value="Hexokinase_N"/>
</dbReference>
<dbReference type="UniPathway" id="UPA00109">
    <property type="reaction ID" value="UER00180"/>
</dbReference>
<feature type="compositionally biased region" description="Basic and acidic residues" evidence="14">
    <location>
        <begin position="827"/>
        <end position="844"/>
    </location>
</feature>
<dbReference type="PANTHER" id="PTHR11557:SF0">
    <property type="entry name" value="PORPHOBILINOGEN DEAMINASE"/>
    <property type="match status" value="1"/>
</dbReference>
<dbReference type="GO" id="GO:0005524">
    <property type="term" value="F:ATP binding"/>
    <property type="evidence" value="ECO:0007669"/>
    <property type="project" value="UniProtKB-KW"/>
</dbReference>
<dbReference type="InterPro" id="IPR022673">
    <property type="entry name" value="Hexokinase_C"/>
</dbReference>
<evidence type="ECO:0000259" key="18">
    <source>
        <dbReference type="Pfam" id="PF03900"/>
    </source>
</evidence>
<dbReference type="InterPro" id="IPR022419">
    <property type="entry name" value="Porphobilin_deaminase_cofac_BS"/>
</dbReference>
<reference evidence="19" key="1">
    <citation type="journal article" date="2020" name="bioRxiv">
        <title>Genomic and phenotypic heterogeneity of clinical isolates of the human pathogens Aspergillus fumigatus, Aspergillus lentulus and Aspergillus fumigatiaffinis.</title>
        <authorList>
            <person name="dos Santos R.A.C."/>
            <person name="Steenwyk J.L."/>
            <person name="Rivero-Menendez O."/>
            <person name="Mead M.E."/>
            <person name="Silva L.P."/>
            <person name="Bastos R.W."/>
            <person name="Alastruey-Izquierdo A."/>
            <person name="Goldman G.H."/>
            <person name="Rokas A."/>
        </authorList>
    </citation>
    <scope>NUCLEOTIDE SEQUENCE</scope>
    <source>
        <strain evidence="19">CNM-CM6805</strain>
    </source>
</reference>
<keyword evidence="10" id="KW-0350">Heme biosynthesis</keyword>
<feature type="domain" description="Hexokinase N-terminal" evidence="15">
    <location>
        <begin position="18"/>
        <end position="237"/>
    </location>
</feature>
<reference evidence="19" key="2">
    <citation type="submission" date="2020-04" db="EMBL/GenBank/DDBJ databases">
        <authorList>
            <person name="Santos R.A.C."/>
            <person name="Steenwyk J.L."/>
            <person name="Rivero-Menendez O."/>
            <person name="Mead M.E."/>
            <person name="Silva L.P."/>
            <person name="Bastos R.W."/>
            <person name="Alastruey-Izquierdo A."/>
            <person name="Goldman G.H."/>
            <person name="Rokas A."/>
        </authorList>
    </citation>
    <scope>NUCLEOTIDE SEQUENCE</scope>
    <source>
        <strain evidence="19">CNM-CM6805</strain>
    </source>
</reference>
<dbReference type="Gene3D" id="3.30.420.40">
    <property type="match status" value="1"/>
</dbReference>
<evidence type="ECO:0000259" key="17">
    <source>
        <dbReference type="Pfam" id="PF03727"/>
    </source>
</evidence>
<dbReference type="GO" id="GO:0005737">
    <property type="term" value="C:cytoplasm"/>
    <property type="evidence" value="ECO:0007669"/>
    <property type="project" value="TreeGrafter"/>
</dbReference>
<organism evidence="19 20">
    <name type="scientific">Aspergillus fumigatiaffinis</name>
    <dbReference type="NCBI Taxonomy" id="340414"/>
    <lineage>
        <taxon>Eukaryota</taxon>
        <taxon>Fungi</taxon>
        <taxon>Dikarya</taxon>
        <taxon>Ascomycota</taxon>
        <taxon>Pezizomycotina</taxon>
        <taxon>Eurotiomycetes</taxon>
        <taxon>Eurotiomycetidae</taxon>
        <taxon>Eurotiales</taxon>
        <taxon>Aspergillaceae</taxon>
        <taxon>Aspergillus</taxon>
        <taxon>Aspergillus subgen. Fumigati</taxon>
    </lineage>
</organism>
<dbReference type="EMBL" id="JAAAPX010000028">
    <property type="protein sequence ID" value="KAF4240077.1"/>
    <property type="molecule type" value="Genomic_DNA"/>
</dbReference>
<dbReference type="GO" id="GO:0004418">
    <property type="term" value="F:hydroxymethylbilane synthase activity"/>
    <property type="evidence" value="ECO:0007669"/>
    <property type="project" value="UniProtKB-EC"/>
</dbReference>
<evidence type="ECO:0000313" key="19">
    <source>
        <dbReference type="EMBL" id="KAF4240077.1"/>
    </source>
</evidence>
<evidence type="ECO:0000256" key="2">
    <source>
        <dbReference type="ARBA" id="ARBA00004735"/>
    </source>
</evidence>
<dbReference type="InterPro" id="IPR036803">
    <property type="entry name" value="Porphobilinogen_deaminase_C_sf"/>
</dbReference>
<dbReference type="PANTHER" id="PTHR11557">
    <property type="entry name" value="PORPHOBILINOGEN DEAMINASE"/>
    <property type="match status" value="1"/>
</dbReference>
<dbReference type="PRINTS" id="PR00475">
    <property type="entry name" value="HEXOKINASE"/>
</dbReference>
<evidence type="ECO:0000313" key="20">
    <source>
        <dbReference type="Proteomes" id="UP000653565"/>
    </source>
</evidence>
<dbReference type="InterPro" id="IPR001312">
    <property type="entry name" value="Hexokinase"/>
</dbReference>
<evidence type="ECO:0000256" key="10">
    <source>
        <dbReference type="ARBA" id="ARBA00023133"/>
    </source>
</evidence>
<dbReference type="InterPro" id="IPR022417">
    <property type="entry name" value="Porphobilin_deaminase_N"/>
</dbReference>
<dbReference type="OrthoDB" id="419537at2759"/>
<dbReference type="GO" id="GO:0006782">
    <property type="term" value="P:protoporphyrinogen IX biosynthetic process"/>
    <property type="evidence" value="ECO:0007669"/>
    <property type="project" value="UniProtKB-UniPathway"/>
</dbReference>
<keyword evidence="9" id="KW-0067">ATP-binding</keyword>
<feature type="domain" description="Porphobilinogen deaminase C-terminal" evidence="18">
    <location>
        <begin position="802"/>
        <end position="892"/>
    </location>
</feature>
<accession>A0A8H4HCD3</accession>
<evidence type="ECO:0000256" key="1">
    <source>
        <dbReference type="ARBA" id="ARBA00001916"/>
    </source>
</evidence>
<evidence type="ECO:0000256" key="12">
    <source>
        <dbReference type="ARBA" id="ARBA00030685"/>
    </source>
</evidence>
<evidence type="ECO:0000256" key="14">
    <source>
        <dbReference type="SAM" id="MobiDB-lite"/>
    </source>
</evidence>
<protein>
    <recommendedName>
        <fullName evidence="5">hydroxymethylbilane synthase</fullName>
        <ecNumber evidence="5">2.5.1.61</ecNumber>
    </recommendedName>
    <alternativeName>
        <fullName evidence="13">Hydroxymethylbilane synthase</fullName>
    </alternativeName>
    <alternativeName>
        <fullName evidence="12">Pre-uroporphyrinogen synthase</fullName>
    </alternativeName>
</protein>
<dbReference type="FunFam" id="3.40.190.10:FF:000005">
    <property type="entry name" value="Porphobilinogen deaminase"/>
    <property type="match status" value="1"/>
</dbReference>
<dbReference type="GO" id="GO:0005536">
    <property type="term" value="F:D-glucose binding"/>
    <property type="evidence" value="ECO:0007669"/>
    <property type="project" value="InterPro"/>
</dbReference>
<comment type="pathway">
    <text evidence="2">Porphyrin-containing compound metabolism; protoporphyrin-IX biosynthesis; coproporphyrinogen-III from 5-aminolevulinate: step 2/4.</text>
</comment>
<dbReference type="SUPFAM" id="SSF53067">
    <property type="entry name" value="Actin-like ATPase domain"/>
    <property type="match status" value="2"/>
</dbReference>
<comment type="caution">
    <text evidence="19">The sequence shown here is derived from an EMBL/GenBank/DDBJ whole genome shotgun (WGS) entry which is preliminary data.</text>
</comment>
<comment type="similarity">
    <text evidence="3">Belongs to the HMBS family.</text>
</comment>
<dbReference type="AlphaFoldDB" id="A0A8H4HCD3"/>
<evidence type="ECO:0000256" key="6">
    <source>
        <dbReference type="ARBA" id="ARBA00022679"/>
    </source>
</evidence>
<dbReference type="Pfam" id="PF01379">
    <property type="entry name" value="Porphobil_deam"/>
    <property type="match status" value="1"/>
</dbReference>
<dbReference type="NCBIfam" id="TIGR00212">
    <property type="entry name" value="hemC"/>
    <property type="match status" value="1"/>
</dbReference>
<dbReference type="Pfam" id="PF03900">
    <property type="entry name" value="Porphobil_deamC"/>
    <property type="match status" value="1"/>
</dbReference>
<feature type="domain" description="Porphobilinogen deaminase N-terminal" evidence="16">
    <location>
        <begin position="567"/>
        <end position="785"/>
    </location>
</feature>
<dbReference type="PROSITE" id="PS00533">
    <property type="entry name" value="PORPHOBILINOGEN_DEAM"/>
    <property type="match status" value="1"/>
</dbReference>
<evidence type="ECO:0000256" key="5">
    <source>
        <dbReference type="ARBA" id="ARBA00012655"/>
    </source>
</evidence>
<dbReference type="UniPathway" id="UPA00251">
    <property type="reaction ID" value="UER00319"/>
</dbReference>
<dbReference type="Gene3D" id="3.40.367.20">
    <property type="match status" value="1"/>
</dbReference>
<name>A0A8H4HCD3_9EURO</name>
<dbReference type="Pfam" id="PF00349">
    <property type="entry name" value="Hexokinase_1"/>
    <property type="match status" value="1"/>
</dbReference>
<evidence type="ECO:0000256" key="7">
    <source>
        <dbReference type="ARBA" id="ARBA00022741"/>
    </source>
</evidence>
<keyword evidence="6" id="KW-0808">Transferase</keyword>
<dbReference type="Pfam" id="PF03727">
    <property type="entry name" value="Hexokinase_2"/>
    <property type="match status" value="1"/>
</dbReference>
<dbReference type="CDD" id="cd24000">
    <property type="entry name" value="ASKHA_NBD_HK"/>
    <property type="match status" value="1"/>
</dbReference>
<proteinExistence type="inferred from homology"/>
<evidence type="ECO:0000256" key="4">
    <source>
        <dbReference type="ARBA" id="ARBA00009225"/>
    </source>
</evidence>
<dbReference type="GO" id="GO:0001678">
    <property type="term" value="P:intracellular glucose homeostasis"/>
    <property type="evidence" value="ECO:0007669"/>
    <property type="project" value="InterPro"/>
</dbReference>
<evidence type="ECO:0000256" key="8">
    <source>
        <dbReference type="ARBA" id="ARBA00022777"/>
    </source>
</evidence>
<dbReference type="InterPro" id="IPR043129">
    <property type="entry name" value="ATPase_NBD"/>
</dbReference>
<keyword evidence="7" id="KW-0547">Nucleotide-binding</keyword>